<dbReference type="Proteomes" id="UP000837205">
    <property type="component" value="Unassembled WGS sequence"/>
</dbReference>
<protein>
    <submittedName>
        <fullName evidence="2">Uncharacterized protein</fullName>
    </submittedName>
</protein>
<dbReference type="EMBL" id="CAIIUA010000001">
    <property type="protein sequence ID" value="CAC9179398.1"/>
    <property type="molecule type" value="Genomic_DNA"/>
</dbReference>
<feature type="chain" id="PRO_5040252140" evidence="1">
    <location>
        <begin position="20"/>
        <end position="140"/>
    </location>
</feature>
<gene>
    <name evidence="2" type="ORF">GHA_05758</name>
    <name evidence="3" type="ORF">TML_01170</name>
</gene>
<comment type="caution">
    <text evidence="2">The sequence shown here is derived from an EMBL/GenBank/DDBJ whole genome shotgun (WGS) entry which is preliminary data.</text>
</comment>
<dbReference type="EMBL" id="CAHPQX010000070">
    <property type="protein sequence ID" value="CAB5611245.1"/>
    <property type="molecule type" value="Genomic_DNA"/>
</dbReference>
<keyword evidence="5" id="KW-1185">Reference proteome</keyword>
<proteinExistence type="predicted"/>
<evidence type="ECO:0000313" key="3">
    <source>
        <dbReference type="EMBL" id="CAC9179398.1"/>
    </source>
</evidence>
<dbReference type="Proteomes" id="UP000834503">
    <property type="component" value="Unassembled WGS sequence"/>
</dbReference>
<evidence type="ECO:0000313" key="2">
    <source>
        <dbReference type="EMBL" id="CAB5611245.1"/>
    </source>
</evidence>
<accession>A0A9N8CVG1</accession>
<keyword evidence="1" id="KW-0732">Signal</keyword>
<evidence type="ECO:0000313" key="5">
    <source>
        <dbReference type="Proteomes" id="UP000837205"/>
    </source>
</evidence>
<name>A0A9N8CVG1_9ENTR</name>
<reference evidence="2" key="1">
    <citation type="submission" date="2020-05" db="EMBL/GenBank/DDBJ databases">
        <authorList>
            <person name="Delgado-Blas J."/>
        </authorList>
    </citation>
    <scope>NUCLEOTIDE SEQUENCE</scope>
    <source>
        <strain evidence="2">BB1459</strain>
        <strain evidence="3">BB1480</strain>
    </source>
</reference>
<organism evidence="2 4">
    <name type="scientific">Citrobacter werkmanii</name>
    <dbReference type="NCBI Taxonomy" id="67827"/>
    <lineage>
        <taxon>Bacteria</taxon>
        <taxon>Pseudomonadati</taxon>
        <taxon>Pseudomonadota</taxon>
        <taxon>Gammaproteobacteria</taxon>
        <taxon>Enterobacterales</taxon>
        <taxon>Enterobacteriaceae</taxon>
        <taxon>Citrobacter</taxon>
        <taxon>Citrobacter freundii complex</taxon>
    </lineage>
</organism>
<evidence type="ECO:0000313" key="4">
    <source>
        <dbReference type="Proteomes" id="UP000834503"/>
    </source>
</evidence>
<feature type="signal peptide" evidence="1">
    <location>
        <begin position="1"/>
        <end position="19"/>
    </location>
</feature>
<dbReference type="AlphaFoldDB" id="A0A9N8CVG1"/>
<evidence type="ECO:0000256" key="1">
    <source>
        <dbReference type="SAM" id="SignalP"/>
    </source>
</evidence>
<sequence>MRIFMVLLLLMLPTYYVNAQNICVDYKTDPQVDAKYVLTIKRKMDFVEYNDVIKVTKYDHKLIQVFEIKKTIPELKKDKPSTKYDILDNTKLYINMYSKDKIDLNKKTDFNCIYIELNNKRNKKITTLIDNDIIAEFRSR</sequence>